<protein>
    <submittedName>
        <fullName evidence="1">Uncharacterized protein</fullName>
    </submittedName>
</protein>
<evidence type="ECO:0000313" key="1">
    <source>
        <dbReference type="EMBL" id="KKN66188.1"/>
    </source>
</evidence>
<accession>A0A0F9VK35</accession>
<sequence>MCTNDDRDMIFIPDHETWYCIECQEKGLSWDPSQGSSENRWQNDYVNMYLEQKEKFGRNLVIYIVEFKIRFVIFPRKVY</sequence>
<proteinExistence type="predicted"/>
<reference evidence="1" key="1">
    <citation type="journal article" date="2015" name="Nature">
        <title>Complex archaea that bridge the gap between prokaryotes and eukaryotes.</title>
        <authorList>
            <person name="Spang A."/>
            <person name="Saw J.H."/>
            <person name="Jorgensen S.L."/>
            <person name="Zaremba-Niedzwiedzka K."/>
            <person name="Martijn J."/>
            <person name="Lind A.E."/>
            <person name="van Eijk R."/>
            <person name="Schleper C."/>
            <person name="Guy L."/>
            <person name="Ettema T.J."/>
        </authorList>
    </citation>
    <scope>NUCLEOTIDE SEQUENCE</scope>
</reference>
<organism evidence="1">
    <name type="scientific">marine sediment metagenome</name>
    <dbReference type="NCBI Taxonomy" id="412755"/>
    <lineage>
        <taxon>unclassified sequences</taxon>
        <taxon>metagenomes</taxon>
        <taxon>ecological metagenomes</taxon>
    </lineage>
</organism>
<gene>
    <name evidence="1" type="ORF">LCGC14_0473880</name>
</gene>
<comment type="caution">
    <text evidence="1">The sequence shown here is derived from an EMBL/GenBank/DDBJ whole genome shotgun (WGS) entry which is preliminary data.</text>
</comment>
<dbReference type="EMBL" id="LAZR01000508">
    <property type="protein sequence ID" value="KKN66188.1"/>
    <property type="molecule type" value="Genomic_DNA"/>
</dbReference>
<dbReference type="AlphaFoldDB" id="A0A0F9VK35"/>
<name>A0A0F9VK35_9ZZZZ</name>